<evidence type="ECO:0000256" key="1">
    <source>
        <dbReference type="SAM" id="MobiDB-lite"/>
    </source>
</evidence>
<organism evidence="2 3">
    <name type="scientific">Pseudodesulfovibrio mercurii</name>
    <dbReference type="NCBI Taxonomy" id="641491"/>
    <lineage>
        <taxon>Bacteria</taxon>
        <taxon>Pseudomonadati</taxon>
        <taxon>Thermodesulfobacteriota</taxon>
        <taxon>Desulfovibrionia</taxon>
        <taxon>Desulfovibrionales</taxon>
        <taxon>Desulfovibrionaceae</taxon>
    </lineage>
</organism>
<protein>
    <recommendedName>
        <fullName evidence="4">PcfJ-like protein</fullName>
    </recommendedName>
</protein>
<evidence type="ECO:0008006" key="4">
    <source>
        <dbReference type="Google" id="ProtNLM"/>
    </source>
</evidence>
<reference evidence="2 3" key="1">
    <citation type="journal article" date="2011" name="J. Bacteriol.">
        <title>Genome sequence of the mercury-methylating strain Desulfovibrio desulfuricans ND132.</title>
        <authorList>
            <person name="Brown S.D."/>
            <person name="Gilmour C.C."/>
            <person name="Kucken A.M."/>
            <person name="Wall J.D."/>
            <person name="Elias D.A."/>
            <person name="Brandt C.C."/>
            <person name="Podar M."/>
            <person name="Chertkov O."/>
            <person name="Held B."/>
            <person name="Bruce D.C."/>
            <person name="Detter J.C."/>
            <person name="Tapia R."/>
            <person name="Han C.S."/>
            <person name="Goodwin L.A."/>
            <person name="Cheng J.F."/>
            <person name="Pitluck S."/>
            <person name="Woyke T."/>
            <person name="Mikhailova N."/>
            <person name="Ivanova N.N."/>
            <person name="Han J."/>
            <person name="Lucas S."/>
            <person name="Lapidus A.L."/>
            <person name="Land M.L."/>
            <person name="Hauser L.J."/>
            <person name="Palumbo A.V."/>
        </authorList>
    </citation>
    <scope>NUCLEOTIDE SEQUENCE [LARGE SCALE GENOMIC DNA]</scope>
    <source>
        <strain evidence="2 3">ND132</strain>
    </source>
</reference>
<keyword evidence="3" id="KW-1185">Reference proteome</keyword>
<dbReference type="STRING" id="641491.DND132_2466"/>
<accession>F0JCI9</accession>
<name>F0JCI9_9BACT</name>
<dbReference type="eggNOG" id="ENOG50336GB">
    <property type="taxonomic scope" value="Bacteria"/>
</dbReference>
<feature type="compositionally biased region" description="Low complexity" evidence="1">
    <location>
        <begin position="25"/>
        <end position="34"/>
    </location>
</feature>
<dbReference type="HOGENOM" id="CLU_520463_0_0_7"/>
<gene>
    <name evidence="2" type="ORF">DND132_2466</name>
</gene>
<evidence type="ECO:0000313" key="3">
    <source>
        <dbReference type="Proteomes" id="UP000007845"/>
    </source>
</evidence>
<dbReference type="KEGG" id="ddn:DND132_2466"/>
<feature type="region of interest" description="Disordered" evidence="1">
    <location>
        <begin position="13"/>
        <end position="49"/>
    </location>
</feature>
<evidence type="ECO:0000313" key="2">
    <source>
        <dbReference type="EMBL" id="EGB15669.1"/>
    </source>
</evidence>
<dbReference type="Proteomes" id="UP000007845">
    <property type="component" value="Chromosome"/>
</dbReference>
<sequence>MLFITLCSRQKALDSPVEPEREAEPTATPPGTARLPLTENGDGFPGHGFGGRERLAIRCGAADAPADAAPIPSCPSPSHTRFAAPFRPSRNNPAQGAMHKGIIRLFRHRHQPEYLHLRSETDGVARITSWADGLMFERWGRLHGWSRRPNSDAPAPRRQATAPFWGWWRDERDPDLPLLGLHGLPVPQAQWLEDFLRPIPAHVREAAGQFTWRQFTILRMMRRTDYAVQLATSNPTLLWLVAARLVRNRRLTGDIPDLLKMKQTALIRLLFGDGTGVTPALLRKTRSHSYDSATFRDAERLLCNAEAVGQLRHYPVIDLDRLGELDGRYDILAAKFLKRRFLAPEPSPRPLSLVRGEYMDTVGLGKSLGIQDAGQVVRACPTVQALQHLHARWANAVRRMAWFRENRGRWGTVFPRPPYMSDGVIIPIRTPEELLEEGRWQDHCVWNYADLVEAGLCTIYRVLYPQRATLELRGGRGNAHVGQLFLRHNGEPSPRCWAYVLNWLDEQNRRARAAKPPARPPAG</sequence>
<dbReference type="AlphaFoldDB" id="F0JCI9"/>
<proteinExistence type="predicted"/>
<dbReference type="RefSeq" id="WP_014323095.1">
    <property type="nucleotide sequence ID" value="NC_016803.1"/>
</dbReference>
<dbReference type="EMBL" id="CP003220">
    <property type="protein sequence ID" value="EGB15669.1"/>
    <property type="molecule type" value="Genomic_DNA"/>
</dbReference>